<evidence type="ECO:0000313" key="2">
    <source>
        <dbReference type="Proteomes" id="UP000186922"/>
    </source>
</evidence>
<accession>A0A1D1V6S8</accession>
<reference evidence="1 2" key="1">
    <citation type="journal article" date="2016" name="Nat. Commun.">
        <title>Extremotolerant tardigrade genome and improved radiotolerance of human cultured cells by tardigrade-unique protein.</title>
        <authorList>
            <person name="Hashimoto T."/>
            <person name="Horikawa D.D."/>
            <person name="Saito Y."/>
            <person name="Kuwahara H."/>
            <person name="Kozuka-Hata H."/>
            <person name="Shin-I T."/>
            <person name="Minakuchi Y."/>
            <person name="Ohishi K."/>
            <person name="Motoyama A."/>
            <person name="Aizu T."/>
            <person name="Enomoto A."/>
            <person name="Kondo K."/>
            <person name="Tanaka S."/>
            <person name="Hara Y."/>
            <person name="Koshikawa S."/>
            <person name="Sagara H."/>
            <person name="Miura T."/>
            <person name="Yokobori S."/>
            <person name="Miyagawa K."/>
            <person name="Suzuki Y."/>
            <person name="Kubo T."/>
            <person name="Oyama M."/>
            <person name="Kohara Y."/>
            <person name="Fujiyama A."/>
            <person name="Arakawa K."/>
            <person name="Katayama T."/>
            <person name="Toyoda A."/>
            <person name="Kunieda T."/>
        </authorList>
    </citation>
    <scope>NUCLEOTIDE SEQUENCE [LARGE SCALE GENOMIC DNA]</scope>
    <source>
        <strain evidence="1 2">YOKOZUNA-1</strain>
    </source>
</reference>
<keyword evidence="2" id="KW-1185">Reference proteome</keyword>
<dbReference type="AlphaFoldDB" id="A0A1D1V6S8"/>
<proteinExistence type="predicted"/>
<sequence>MPMKTVYQQVPIPKTSMRPVCPQTHRKDRIALSVMTSIFDKVKKVGEREEYGDVQMKMS</sequence>
<evidence type="ECO:0000313" key="1">
    <source>
        <dbReference type="EMBL" id="GAU96495.1"/>
    </source>
</evidence>
<dbReference type="EMBL" id="BDGG01000003">
    <property type="protein sequence ID" value="GAU96495.1"/>
    <property type="molecule type" value="Genomic_DNA"/>
</dbReference>
<gene>
    <name evidence="1" type="primary">RvY_07930-1</name>
    <name evidence="1" type="synonym">RvY_07930.1</name>
    <name evidence="1" type="ORF">RvY_07930</name>
</gene>
<comment type="caution">
    <text evidence="1">The sequence shown here is derived from an EMBL/GenBank/DDBJ whole genome shotgun (WGS) entry which is preliminary data.</text>
</comment>
<organism evidence="1 2">
    <name type="scientific">Ramazzottius varieornatus</name>
    <name type="common">Water bear</name>
    <name type="synonym">Tardigrade</name>
    <dbReference type="NCBI Taxonomy" id="947166"/>
    <lineage>
        <taxon>Eukaryota</taxon>
        <taxon>Metazoa</taxon>
        <taxon>Ecdysozoa</taxon>
        <taxon>Tardigrada</taxon>
        <taxon>Eutardigrada</taxon>
        <taxon>Parachela</taxon>
        <taxon>Hypsibioidea</taxon>
        <taxon>Ramazzottiidae</taxon>
        <taxon>Ramazzottius</taxon>
    </lineage>
</organism>
<name>A0A1D1V6S8_RAMVA</name>
<protein>
    <submittedName>
        <fullName evidence="1">Uncharacterized protein</fullName>
    </submittedName>
</protein>
<dbReference type="Proteomes" id="UP000186922">
    <property type="component" value="Unassembled WGS sequence"/>
</dbReference>